<evidence type="ECO:0000313" key="6">
    <source>
        <dbReference type="Proteomes" id="UP000461730"/>
    </source>
</evidence>
<dbReference type="Proteomes" id="UP000461730">
    <property type="component" value="Unassembled WGS sequence"/>
</dbReference>
<gene>
    <name evidence="5" type="ORF">GO493_06480</name>
</gene>
<dbReference type="SUPFAM" id="SSF51215">
    <property type="entry name" value="Regulatory protein AraC"/>
    <property type="match status" value="1"/>
</dbReference>
<name>A0A7K1U0S9_9BACT</name>
<dbReference type="InterPro" id="IPR014710">
    <property type="entry name" value="RmlC-like_jellyroll"/>
</dbReference>
<dbReference type="Pfam" id="PF02311">
    <property type="entry name" value="AraC_binding"/>
    <property type="match status" value="1"/>
</dbReference>
<organism evidence="5 6">
    <name type="scientific">Chitinophaga tropicalis</name>
    <dbReference type="NCBI Taxonomy" id="2683588"/>
    <lineage>
        <taxon>Bacteria</taxon>
        <taxon>Pseudomonadati</taxon>
        <taxon>Bacteroidota</taxon>
        <taxon>Chitinophagia</taxon>
        <taxon>Chitinophagales</taxon>
        <taxon>Chitinophagaceae</taxon>
        <taxon>Chitinophaga</taxon>
    </lineage>
</organism>
<evidence type="ECO:0000256" key="2">
    <source>
        <dbReference type="ARBA" id="ARBA00023125"/>
    </source>
</evidence>
<evidence type="ECO:0000313" key="5">
    <source>
        <dbReference type="EMBL" id="MVT07900.1"/>
    </source>
</evidence>
<dbReference type="PROSITE" id="PS01124">
    <property type="entry name" value="HTH_ARAC_FAMILY_2"/>
    <property type="match status" value="1"/>
</dbReference>
<accession>A0A7K1U0S9</accession>
<dbReference type="InterPro" id="IPR018060">
    <property type="entry name" value="HTH_AraC"/>
</dbReference>
<dbReference type="PRINTS" id="PR00032">
    <property type="entry name" value="HTHARAC"/>
</dbReference>
<dbReference type="InterPro" id="IPR009057">
    <property type="entry name" value="Homeodomain-like_sf"/>
</dbReference>
<dbReference type="SUPFAM" id="SSF46689">
    <property type="entry name" value="Homeodomain-like"/>
    <property type="match status" value="1"/>
</dbReference>
<dbReference type="PANTHER" id="PTHR43280:SF32">
    <property type="entry name" value="TRANSCRIPTIONAL REGULATORY PROTEIN"/>
    <property type="match status" value="1"/>
</dbReference>
<dbReference type="RefSeq" id="WP_157305322.1">
    <property type="nucleotide sequence ID" value="NZ_WRXN01000002.1"/>
</dbReference>
<proteinExistence type="predicted"/>
<dbReference type="SMART" id="SM00342">
    <property type="entry name" value="HTH_ARAC"/>
    <property type="match status" value="1"/>
</dbReference>
<dbReference type="InterPro" id="IPR037923">
    <property type="entry name" value="HTH-like"/>
</dbReference>
<comment type="caution">
    <text evidence="5">The sequence shown here is derived from an EMBL/GenBank/DDBJ whole genome shotgun (WGS) entry which is preliminary data.</text>
</comment>
<dbReference type="PANTHER" id="PTHR43280">
    <property type="entry name" value="ARAC-FAMILY TRANSCRIPTIONAL REGULATOR"/>
    <property type="match status" value="1"/>
</dbReference>
<dbReference type="Gene3D" id="2.60.120.10">
    <property type="entry name" value="Jelly Rolls"/>
    <property type="match status" value="1"/>
</dbReference>
<dbReference type="InterPro" id="IPR003313">
    <property type="entry name" value="AraC-bd"/>
</dbReference>
<dbReference type="Gene3D" id="1.10.10.60">
    <property type="entry name" value="Homeodomain-like"/>
    <property type="match status" value="1"/>
</dbReference>
<feature type="domain" description="HTH araC/xylS-type" evidence="4">
    <location>
        <begin position="171"/>
        <end position="269"/>
    </location>
</feature>
<dbReference type="EMBL" id="WRXN01000002">
    <property type="protein sequence ID" value="MVT07900.1"/>
    <property type="molecule type" value="Genomic_DNA"/>
</dbReference>
<evidence type="ECO:0000256" key="3">
    <source>
        <dbReference type="ARBA" id="ARBA00023163"/>
    </source>
</evidence>
<dbReference type="GO" id="GO:0043565">
    <property type="term" value="F:sequence-specific DNA binding"/>
    <property type="evidence" value="ECO:0007669"/>
    <property type="project" value="InterPro"/>
</dbReference>
<protein>
    <submittedName>
        <fullName evidence="5">Helix-turn-helix domain-containing protein</fullName>
    </submittedName>
</protein>
<keyword evidence="6" id="KW-1185">Reference proteome</keyword>
<keyword evidence="2" id="KW-0238">DNA-binding</keyword>
<keyword evidence="3" id="KW-0804">Transcription</keyword>
<dbReference type="AlphaFoldDB" id="A0A7K1U0S9"/>
<dbReference type="Pfam" id="PF12833">
    <property type="entry name" value="HTH_18"/>
    <property type="match status" value="1"/>
</dbReference>
<evidence type="ECO:0000256" key="1">
    <source>
        <dbReference type="ARBA" id="ARBA00023015"/>
    </source>
</evidence>
<keyword evidence="1" id="KW-0805">Transcription regulation</keyword>
<sequence length="271" mass="31230">MKKIPVRHISEPALSGSFSIRDIQALLAGEDMIQPLHRHDFFYVLVIEKGSGKHEIDFTPYTISDNTIFFMRPGQVHQLTLNAGCTGYMMLYNTNFFTGKAVNINLYQPGAERFRKLSSVLTYIFRECAEKQEGYEEVIKANLSIFLIELGRQHSEIQPKHVTPYIQEQLDKFLALLDTHIAGYKQVSDYAGMLNLSLYQLNSITRTALGKTSSELLNERIILEAKRYLLATSEQVKEIAYHLGYEDVSYFTRFFKKHTGYTPVAFRDDFR</sequence>
<dbReference type="GO" id="GO:0003700">
    <property type="term" value="F:DNA-binding transcription factor activity"/>
    <property type="evidence" value="ECO:0007669"/>
    <property type="project" value="InterPro"/>
</dbReference>
<reference evidence="5 6" key="1">
    <citation type="submission" date="2019-12" db="EMBL/GenBank/DDBJ databases">
        <title>Chitinophaga sp. strain ysch24 (GDMCC 1.1355), whole genome shotgun sequence.</title>
        <authorList>
            <person name="Zhang X."/>
        </authorList>
    </citation>
    <scope>NUCLEOTIDE SEQUENCE [LARGE SCALE GENOMIC DNA]</scope>
    <source>
        <strain evidence="6">ysch24</strain>
    </source>
</reference>
<evidence type="ECO:0000259" key="4">
    <source>
        <dbReference type="PROSITE" id="PS01124"/>
    </source>
</evidence>
<dbReference type="InterPro" id="IPR020449">
    <property type="entry name" value="Tscrpt_reg_AraC-type_HTH"/>
</dbReference>